<keyword evidence="2" id="KW-1185">Reference proteome</keyword>
<gene>
    <name evidence="1" type="ORF">N8T08_004699</name>
</gene>
<reference evidence="1 2" key="1">
    <citation type="journal article" date="2023" name="ACS Omega">
        <title>Identification of the Neoaspergillic Acid Biosynthesis Gene Cluster by Establishing an In Vitro CRISPR-Ribonucleoprotein Genetic System in Aspergillus melleus.</title>
        <authorList>
            <person name="Yuan B."/>
            <person name="Grau M.F."/>
            <person name="Murata R.M."/>
            <person name="Torok T."/>
            <person name="Venkateswaran K."/>
            <person name="Stajich J.E."/>
            <person name="Wang C.C.C."/>
        </authorList>
    </citation>
    <scope>NUCLEOTIDE SEQUENCE [LARGE SCALE GENOMIC DNA]</scope>
    <source>
        <strain evidence="1 2">IMV 1140</strain>
    </source>
</reference>
<evidence type="ECO:0000313" key="2">
    <source>
        <dbReference type="Proteomes" id="UP001177260"/>
    </source>
</evidence>
<dbReference type="EMBL" id="JAOPJF010000027">
    <property type="protein sequence ID" value="KAK1144984.1"/>
    <property type="molecule type" value="Genomic_DNA"/>
</dbReference>
<protein>
    <submittedName>
        <fullName evidence="1">Uncharacterized protein</fullName>
    </submittedName>
</protein>
<sequence length="623" mass="67844">MQGRTLLSALSRGPASRRAIPTILASKSCFNRLQSLSTPSFHRSLSSLPNLPLFRALQGHDRSTPAVVHSASSRSFTYGNLVADVLLAQQQLFESAGGHPDGLSGERVAFLAENSYDYVVTLLSILANDAIALPLSPAFPIGELQYIMDNSRAKILVTTEKYADKAQNILKAGLNREPILNVREKITAGADISENVTLEDYTKTPKGGMMLYTSGTTNRPKGVLIPQSALTAQAASLLEAWKYTPEDRLLHLLPLHHIHGTVNAIVAPVLAGSSIEFMFPFNTDAVWKRLAAPFLPNSTSTSKITFLTAVPTIYNRLLSSFSSLSPELKEAARQGISPESLRLNISGSAALPTPTKQAWQDLSNGNVLLERYGMTEVGMAISCGLDFGDRVDGSVGWPLPSVEARLVDADTNQVVKPGEELDENGREREGEIQLRGPTIFREYWANEKATKEAFVDSDDGKGQWFKTGDVATRRIVEDAGKGTSGEWARGPMYFIQGRQSVDIIKVGGEKVSALEVERELLSLPQIAEAAVVGLPSDQWGQRVAAIVVLNAKSAATGRNGKPWGPMDMRRALKDRLAAYKMPQEMKILETPIPRNAMGKDFEFARANRKHESSPSYPSLYGLA</sequence>
<dbReference type="Proteomes" id="UP001177260">
    <property type="component" value="Unassembled WGS sequence"/>
</dbReference>
<evidence type="ECO:0000313" key="1">
    <source>
        <dbReference type="EMBL" id="KAK1144984.1"/>
    </source>
</evidence>
<comment type="caution">
    <text evidence="1">The sequence shown here is derived from an EMBL/GenBank/DDBJ whole genome shotgun (WGS) entry which is preliminary data.</text>
</comment>
<proteinExistence type="predicted"/>
<organism evidence="1 2">
    <name type="scientific">Aspergillus melleus</name>
    <dbReference type="NCBI Taxonomy" id="138277"/>
    <lineage>
        <taxon>Eukaryota</taxon>
        <taxon>Fungi</taxon>
        <taxon>Dikarya</taxon>
        <taxon>Ascomycota</taxon>
        <taxon>Pezizomycotina</taxon>
        <taxon>Eurotiomycetes</taxon>
        <taxon>Eurotiomycetidae</taxon>
        <taxon>Eurotiales</taxon>
        <taxon>Aspergillaceae</taxon>
        <taxon>Aspergillus</taxon>
        <taxon>Aspergillus subgen. Circumdati</taxon>
    </lineage>
</organism>
<accession>A0ACC3B3I7</accession>
<name>A0ACC3B3I7_9EURO</name>